<reference evidence="1" key="1">
    <citation type="submission" date="2020-07" db="EMBL/GenBank/DDBJ databases">
        <title>Huge and variable diversity of episymbiotic CPR bacteria and DPANN archaea in groundwater ecosystems.</title>
        <authorList>
            <person name="He C.Y."/>
            <person name="Keren R."/>
            <person name="Whittaker M."/>
            <person name="Farag I.F."/>
            <person name="Doudna J."/>
            <person name="Cate J.H.D."/>
            <person name="Banfield J.F."/>
        </authorList>
    </citation>
    <scope>NUCLEOTIDE SEQUENCE</scope>
    <source>
        <strain evidence="1">NC_groundwater_1520_Pr4_B-0.1um_53_5</strain>
    </source>
</reference>
<evidence type="ECO:0000313" key="1">
    <source>
        <dbReference type="EMBL" id="MBI4727233.1"/>
    </source>
</evidence>
<sequence length="95" mass="11125">MELQELKDKLTSEKQSYEFNEEDGGVYIRNKRYDTKIHATYDAIAKHEWNTIKAQSVGGRDVNHITRVTGYFTIVEGWNKGKIGELRDRYKSQVK</sequence>
<dbReference type="Proteomes" id="UP000736328">
    <property type="component" value="Unassembled WGS sequence"/>
</dbReference>
<accession>A0A933MKQ6</accession>
<protein>
    <submittedName>
        <fullName evidence="1">Uncharacterized protein</fullName>
    </submittedName>
</protein>
<dbReference type="AlphaFoldDB" id="A0A933MKQ6"/>
<dbReference type="EMBL" id="JACQXR010000111">
    <property type="protein sequence ID" value="MBI4727233.1"/>
    <property type="molecule type" value="Genomic_DNA"/>
</dbReference>
<gene>
    <name evidence="1" type="ORF">HY768_08450</name>
</gene>
<proteinExistence type="predicted"/>
<name>A0A933MKQ6_UNCT6</name>
<comment type="caution">
    <text evidence="1">The sequence shown here is derived from an EMBL/GenBank/DDBJ whole genome shotgun (WGS) entry which is preliminary data.</text>
</comment>
<evidence type="ECO:0000313" key="2">
    <source>
        <dbReference type="Proteomes" id="UP000736328"/>
    </source>
</evidence>
<organism evidence="1 2">
    <name type="scientific">candidate division TA06 bacterium</name>
    <dbReference type="NCBI Taxonomy" id="2250710"/>
    <lineage>
        <taxon>Bacteria</taxon>
        <taxon>Bacteria division TA06</taxon>
    </lineage>
</organism>